<dbReference type="GO" id="GO:0016853">
    <property type="term" value="F:isomerase activity"/>
    <property type="evidence" value="ECO:0007669"/>
    <property type="project" value="UniProtKB-KW"/>
</dbReference>
<dbReference type="PANTHER" id="PTHR12110:SF53">
    <property type="entry name" value="BLR5974 PROTEIN"/>
    <property type="match status" value="1"/>
</dbReference>
<organism evidence="2 3">
    <name type="scientific">Olivibacter ginsenosidimutans</name>
    <dbReference type="NCBI Taxonomy" id="1176537"/>
    <lineage>
        <taxon>Bacteria</taxon>
        <taxon>Pseudomonadati</taxon>
        <taxon>Bacteroidota</taxon>
        <taxon>Sphingobacteriia</taxon>
        <taxon>Sphingobacteriales</taxon>
        <taxon>Sphingobacteriaceae</taxon>
        <taxon>Olivibacter</taxon>
    </lineage>
</organism>
<gene>
    <name evidence="2" type="ORF">GCM10023231_39130</name>
</gene>
<accession>A0ABP9C810</accession>
<dbReference type="EMBL" id="BAABIQ010000044">
    <property type="protein sequence ID" value="GAA4806106.1"/>
    <property type="molecule type" value="Genomic_DNA"/>
</dbReference>
<evidence type="ECO:0000259" key="1">
    <source>
        <dbReference type="Pfam" id="PF01261"/>
    </source>
</evidence>
<dbReference type="InterPro" id="IPR050312">
    <property type="entry name" value="IolE/XylAMocC-like"/>
</dbReference>
<dbReference type="Proteomes" id="UP001501411">
    <property type="component" value="Unassembled WGS sequence"/>
</dbReference>
<keyword evidence="2" id="KW-0413">Isomerase</keyword>
<sequence>MGALSATVFSNLPLAVSAGDKKLFFDISLAEWSFHRALFSKKMDNLDFAATAATTYGIHAVEYVNQFFKDKANDQTYLREMLKRAKDNGVKNVLIMVDGEGELGATNDAERKKAVENHYKWVEAAKFLGCHAIRVNAAGKGSAEEVMQAAVDGLGSLSEFAGKHKINVIVENHGGLSSNGQWLSSVLKQVGKKNCGSLPDLGNFYEYDRYQGVTDMMPFAKGVSAKTHDFDSEGNETVIDYMRMLKIVKDAGFHGHIGIEYEGEKLSEDEGVKKTKLLLERVGAALS</sequence>
<comment type="caution">
    <text evidence="2">The sequence shown here is derived from an EMBL/GenBank/DDBJ whole genome shotgun (WGS) entry which is preliminary data.</text>
</comment>
<evidence type="ECO:0000313" key="3">
    <source>
        <dbReference type="Proteomes" id="UP001501411"/>
    </source>
</evidence>
<dbReference type="InterPro" id="IPR036237">
    <property type="entry name" value="Xyl_isomerase-like_sf"/>
</dbReference>
<feature type="domain" description="Xylose isomerase-like TIM barrel" evidence="1">
    <location>
        <begin position="52"/>
        <end position="274"/>
    </location>
</feature>
<protein>
    <submittedName>
        <fullName evidence="2">Sugar phosphate isomerase/epimerase</fullName>
    </submittedName>
</protein>
<dbReference type="Pfam" id="PF01261">
    <property type="entry name" value="AP_endonuc_2"/>
    <property type="match status" value="1"/>
</dbReference>
<dbReference type="Gene3D" id="3.20.20.150">
    <property type="entry name" value="Divalent-metal-dependent TIM barrel enzymes"/>
    <property type="match status" value="1"/>
</dbReference>
<name>A0ABP9C810_9SPHI</name>
<reference evidence="3" key="1">
    <citation type="journal article" date="2019" name="Int. J. Syst. Evol. Microbiol.">
        <title>The Global Catalogue of Microorganisms (GCM) 10K type strain sequencing project: providing services to taxonomists for standard genome sequencing and annotation.</title>
        <authorList>
            <consortium name="The Broad Institute Genomics Platform"/>
            <consortium name="The Broad Institute Genome Sequencing Center for Infectious Disease"/>
            <person name="Wu L."/>
            <person name="Ma J."/>
        </authorList>
    </citation>
    <scope>NUCLEOTIDE SEQUENCE [LARGE SCALE GENOMIC DNA]</scope>
    <source>
        <strain evidence="3">JCM 18200</strain>
    </source>
</reference>
<dbReference type="PANTHER" id="PTHR12110">
    <property type="entry name" value="HYDROXYPYRUVATE ISOMERASE"/>
    <property type="match status" value="1"/>
</dbReference>
<proteinExistence type="predicted"/>
<keyword evidence="3" id="KW-1185">Reference proteome</keyword>
<dbReference type="SUPFAM" id="SSF51658">
    <property type="entry name" value="Xylose isomerase-like"/>
    <property type="match status" value="1"/>
</dbReference>
<evidence type="ECO:0000313" key="2">
    <source>
        <dbReference type="EMBL" id="GAA4806106.1"/>
    </source>
</evidence>
<dbReference type="InterPro" id="IPR013022">
    <property type="entry name" value="Xyl_isomerase-like_TIM-brl"/>
</dbReference>